<accession>A0ABW1JHE5</accession>
<protein>
    <submittedName>
        <fullName evidence="1">DUF3107 domain-containing protein</fullName>
    </submittedName>
</protein>
<dbReference type="RefSeq" id="WP_345715016.1">
    <property type="nucleotide sequence ID" value="NZ_BAABFP010000002.1"/>
</dbReference>
<comment type="caution">
    <text evidence="1">The sequence shown here is derived from an EMBL/GenBank/DDBJ whole genome shotgun (WGS) entry which is preliminary data.</text>
</comment>
<evidence type="ECO:0000313" key="1">
    <source>
        <dbReference type="EMBL" id="MFC6008292.1"/>
    </source>
</evidence>
<name>A0ABW1JHE5_9ACTN</name>
<proteinExistence type="predicted"/>
<sequence length="74" mass="7667">MEVKIGVQNVAREITLESNQSAKEISALVAAAVTGGKPLELTDDKGRSVVIPAGVIGYVEIGAEGERRVGFGTL</sequence>
<dbReference type="EMBL" id="JBHSRD010000004">
    <property type="protein sequence ID" value="MFC6008292.1"/>
    <property type="molecule type" value="Genomic_DNA"/>
</dbReference>
<dbReference type="Pfam" id="PF11305">
    <property type="entry name" value="DUF3107"/>
    <property type="match status" value="1"/>
</dbReference>
<dbReference type="InterPro" id="IPR021456">
    <property type="entry name" value="DUF3107"/>
</dbReference>
<dbReference type="Proteomes" id="UP001596189">
    <property type="component" value="Unassembled WGS sequence"/>
</dbReference>
<gene>
    <name evidence="1" type="ORF">ACFQDO_14235</name>
</gene>
<keyword evidence="2" id="KW-1185">Reference proteome</keyword>
<organism evidence="1 2">
    <name type="scientific">Angustibacter luteus</name>
    <dbReference type="NCBI Taxonomy" id="658456"/>
    <lineage>
        <taxon>Bacteria</taxon>
        <taxon>Bacillati</taxon>
        <taxon>Actinomycetota</taxon>
        <taxon>Actinomycetes</taxon>
        <taxon>Kineosporiales</taxon>
        <taxon>Kineosporiaceae</taxon>
    </lineage>
</organism>
<reference evidence="2" key="1">
    <citation type="journal article" date="2019" name="Int. J. Syst. Evol. Microbiol.">
        <title>The Global Catalogue of Microorganisms (GCM) 10K type strain sequencing project: providing services to taxonomists for standard genome sequencing and annotation.</title>
        <authorList>
            <consortium name="The Broad Institute Genomics Platform"/>
            <consortium name="The Broad Institute Genome Sequencing Center for Infectious Disease"/>
            <person name="Wu L."/>
            <person name="Ma J."/>
        </authorList>
    </citation>
    <scope>NUCLEOTIDE SEQUENCE [LARGE SCALE GENOMIC DNA]</scope>
    <source>
        <strain evidence="2">KACC 14249</strain>
    </source>
</reference>
<evidence type="ECO:0000313" key="2">
    <source>
        <dbReference type="Proteomes" id="UP001596189"/>
    </source>
</evidence>